<organism evidence="3 4">
    <name type="scientific">Citricoccus muralis</name>
    <dbReference type="NCBI Taxonomy" id="169134"/>
    <lineage>
        <taxon>Bacteria</taxon>
        <taxon>Bacillati</taxon>
        <taxon>Actinomycetota</taxon>
        <taxon>Actinomycetes</taxon>
        <taxon>Micrococcales</taxon>
        <taxon>Micrococcaceae</taxon>
        <taxon>Citricoccus</taxon>
    </lineage>
</organism>
<gene>
    <name evidence="3" type="ORF">P8192_11645</name>
</gene>
<dbReference type="Proteomes" id="UP001219037">
    <property type="component" value="Chromosome"/>
</dbReference>
<evidence type="ECO:0000313" key="4">
    <source>
        <dbReference type="Proteomes" id="UP001219037"/>
    </source>
</evidence>
<keyword evidence="4" id="KW-1185">Reference proteome</keyword>
<feature type="chain" id="PRO_5045976452" description="PknH-like protein" evidence="2">
    <location>
        <begin position="26"/>
        <end position="281"/>
    </location>
</feature>
<proteinExistence type="predicted"/>
<dbReference type="RefSeq" id="WP_278157205.1">
    <property type="nucleotide sequence ID" value="NZ_CP121252.1"/>
</dbReference>
<sequence length="281" mass="28832">MADSRTRALTTAPALLLLTAGLTLTSCTVEPSPEPSGSPSESPSESASSSASVAPQASVDELAGVLLTTGDEALPGELNLSVESYENQPFTMYFSLSEFTTTGQCADLLAELNAFSTQALIGVTGHYEAAASDDEPTPESTESEGDASDADAESSVVIETMVIETADDVDPMSVYSRIPGACDSVDSDELEGSTATFTQLGDLDAFQLSVDDGSGEVETLHTGGGTAGNHHVYIAATGISEAEAETLFTEQINRLEDAFGDEESSSATPSSSATSPSPTDS</sequence>
<evidence type="ECO:0000256" key="1">
    <source>
        <dbReference type="SAM" id="MobiDB-lite"/>
    </source>
</evidence>
<feature type="region of interest" description="Disordered" evidence="1">
    <location>
        <begin position="27"/>
        <end position="55"/>
    </location>
</feature>
<evidence type="ECO:0008006" key="5">
    <source>
        <dbReference type="Google" id="ProtNLM"/>
    </source>
</evidence>
<dbReference type="PROSITE" id="PS51257">
    <property type="entry name" value="PROKAR_LIPOPROTEIN"/>
    <property type="match status" value="1"/>
</dbReference>
<name>A0ABY8H5T0_9MICC</name>
<feature type="region of interest" description="Disordered" evidence="1">
    <location>
        <begin position="129"/>
        <end position="153"/>
    </location>
</feature>
<evidence type="ECO:0000256" key="2">
    <source>
        <dbReference type="SAM" id="SignalP"/>
    </source>
</evidence>
<keyword evidence="2" id="KW-0732">Signal</keyword>
<evidence type="ECO:0000313" key="3">
    <source>
        <dbReference type="EMBL" id="WFP16038.1"/>
    </source>
</evidence>
<accession>A0ABY8H5T0</accession>
<feature type="compositionally biased region" description="Low complexity" evidence="1">
    <location>
        <begin position="265"/>
        <end position="281"/>
    </location>
</feature>
<protein>
    <recommendedName>
        <fullName evidence="5">PknH-like protein</fullName>
    </recommendedName>
</protein>
<feature type="compositionally biased region" description="Acidic residues" evidence="1">
    <location>
        <begin position="131"/>
        <end position="152"/>
    </location>
</feature>
<feature type="region of interest" description="Disordered" evidence="1">
    <location>
        <begin position="253"/>
        <end position="281"/>
    </location>
</feature>
<feature type="signal peptide" evidence="2">
    <location>
        <begin position="1"/>
        <end position="25"/>
    </location>
</feature>
<reference evidence="3 4" key="1">
    <citation type="submission" date="2023-04" db="EMBL/GenBank/DDBJ databases">
        <title>Funneling lignin-derived compounds into biodiesel using alkali-halophilic Citricoccus sp. P2.</title>
        <authorList>
            <person name="Luo C.-B."/>
        </authorList>
    </citation>
    <scope>NUCLEOTIDE SEQUENCE [LARGE SCALE GENOMIC DNA]</scope>
    <source>
        <strain evidence="3 4">P2</strain>
    </source>
</reference>
<dbReference type="EMBL" id="CP121252">
    <property type="protein sequence ID" value="WFP16038.1"/>
    <property type="molecule type" value="Genomic_DNA"/>
</dbReference>